<proteinExistence type="predicted"/>
<dbReference type="InterPro" id="IPR039935">
    <property type="entry name" value="YML079W-like"/>
</dbReference>
<dbReference type="InterPro" id="IPR009327">
    <property type="entry name" value="Cupin_DUF985"/>
</dbReference>
<dbReference type="PANTHER" id="PTHR33387:SF3">
    <property type="entry name" value="DUF985 DOMAIN-CONTAINING PROTEIN"/>
    <property type="match status" value="1"/>
</dbReference>
<evidence type="ECO:0000313" key="3">
    <source>
        <dbReference type="Proteomes" id="UP000198327"/>
    </source>
</evidence>
<dbReference type="RefSeq" id="WP_089248698.1">
    <property type="nucleotide sequence ID" value="NZ_FZOW01000010.1"/>
</dbReference>
<dbReference type="AlphaFoldDB" id="A0A239KKW5"/>
<sequence length="150" mass="16306">MSDLPDWAEGLGLSRHPEGGWFRETWRSDVEIPQNDLPDGYAGPRSAGTAILFLLLPGEQSAWHTVRSAEIWLYHRGSPVLLELGGDGPRPGPITPLTVGPDVLAAESPQCVVPASYWQRARPLGDEPSLVSCIVSPGFDFDDFSLEQNA</sequence>
<dbReference type="PANTHER" id="PTHR33387">
    <property type="entry name" value="RMLC-LIKE JELLY ROLL FOLD PROTEIN"/>
    <property type="match status" value="1"/>
</dbReference>
<evidence type="ECO:0000259" key="1">
    <source>
        <dbReference type="Pfam" id="PF06172"/>
    </source>
</evidence>
<dbReference type="InterPro" id="IPR011051">
    <property type="entry name" value="RmlC_Cupin_sf"/>
</dbReference>
<gene>
    <name evidence="2" type="ORF">SAMN05421642_110216</name>
</gene>
<evidence type="ECO:0000313" key="2">
    <source>
        <dbReference type="EMBL" id="SNT18239.1"/>
    </source>
</evidence>
<dbReference type="EMBL" id="FZOW01000010">
    <property type="protein sequence ID" value="SNT18239.1"/>
    <property type="molecule type" value="Genomic_DNA"/>
</dbReference>
<dbReference type="InterPro" id="IPR014710">
    <property type="entry name" value="RmlC-like_jellyroll"/>
</dbReference>
<dbReference type="CDD" id="cd06121">
    <property type="entry name" value="cupin_YML079wp"/>
    <property type="match status" value="1"/>
</dbReference>
<dbReference type="Pfam" id="PF06172">
    <property type="entry name" value="Cupin_5"/>
    <property type="match status" value="1"/>
</dbReference>
<keyword evidence="3" id="KW-1185">Reference proteome</keyword>
<name>A0A239KKW5_9NOCA</name>
<dbReference type="Proteomes" id="UP000198327">
    <property type="component" value="Unassembled WGS sequence"/>
</dbReference>
<dbReference type="OrthoDB" id="9798288at2"/>
<protein>
    <recommendedName>
        <fullName evidence="1">DUF985 domain-containing protein</fullName>
    </recommendedName>
</protein>
<dbReference type="Gene3D" id="2.60.120.10">
    <property type="entry name" value="Jelly Rolls"/>
    <property type="match status" value="1"/>
</dbReference>
<organism evidence="2 3">
    <name type="scientific">Rhodococcoides kyotonense</name>
    <dbReference type="NCBI Taxonomy" id="398843"/>
    <lineage>
        <taxon>Bacteria</taxon>
        <taxon>Bacillati</taxon>
        <taxon>Actinomycetota</taxon>
        <taxon>Actinomycetes</taxon>
        <taxon>Mycobacteriales</taxon>
        <taxon>Nocardiaceae</taxon>
        <taxon>Rhodococcoides</taxon>
    </lineage>
</organism>
<reference evidence="3" key="1">
    <citation type="submission" date="2017-06" db="EMBL/GenBank/DDBJ databases">
        <authorList>
            <person name="Varghese N."/>
            <person name="Submissions S."/>
        </authorList>
    </citation>
    <scope>NUCLEOTIDE SEQUENCE [LARGE SCALE GENOMIC DNA]</scope>
    <source>
        <strain evidence="3">JCM 23211</strain>
    </source>
</reference>
<dbReference type="SUPFAM" id="SSF51182">
    <property type="entry name" value="RmlC-like cupins"/>
    <property type="match status" value="1"/>
</dbReference>
<accession>A0A239KKW5</accession>
<feature type="domain" description="DUF985" evidence="1">
    <location>
        <begin position="7"/>
        <end position="146"/>
    </location>
</feature>